<reference evidence="3 4" key="1">
    <citation type="submission" date="2018-03" db="EMBL/GenBank/DDBJ databases">
        <title>Diversity of phytobeneficial traits revealed by whole-genome analysis of worldwide-isolated phenazine-producing Pseudomonas spp.</title>
        <authorList>
            <person name="Biessy A."/>
            <person name="Novinscak A."/>
            <person name="Blom J."/>
            <person name="Leger G."/>
            <person name="Thomashow L.S."/>
            <person name="Cazorla F.M."/>
            <person name="Josic D."/>
            <person name="Filion M."/>
        </authorList>
    </citation>
    <scope>NUCLEOTIDE SEQUENCE [LARGE SCALE GENOMIC DNA]</scope>
    <source>
        <strain evidence="3 4">ChPhzS24</strain>
    </source>
</reference>
<gene>
    <name evidence="3" type="ORF">C4K07_2606</name>
</gene>
<protein>
    <submittedName>
        <fullName evidence="3">TRAP-type C4-dicarboxylate transport system, periplasmic component</fullName>
    </submittedName>
</protein>
<feature type="chain" id="PRO_5041963162" evidence="2">
    <location>
        <begin position="28"/>
        <end position="338"/>
    </location>
</feature>
<name>A0AAD1E642_9PSED</name>
<dbReference type="PROSITE" id="PS51318">
    <property type="entry name" value="TAT"/>
    <property type="match status" value="1"/>
</dbReference>
<dbReference type="CDD" id="cd13603">
    <property type="entry name" value="PBP2_TRAP_Siap_TeaA_like"/>
    <property type="match status" value="1"/>
</dbReference>
<evidence type="ECO:0000256" key="2">
    <source>
        <dbReference type="SAM" id="SignalP"/>
    </source>
</evidence>
<proteinExistence type="predicted"/>
<organism evidence="3 4">
    <name type="scientific">Pseudomonas chlororaphis subsp. aureofaciens</name>
    <dbReference type="NCBI Taxonomy" id="587851"/>
    <lineage>
        <taxon>Bacteria</taxon>
        <taxon>Pseudomonadati</taxon>
        <taxon>Pseudomonadota</taxon>
        <taxon>Gammaproteobacteria</taxon>
        <taxon>Pseudomonadales</taxon>
        <taxon>Pseudomonadaceae</taxon>
        <taxon>Pseudomonas</taxon>
    </lineage>
</organism>
<sequence>MPLTRRRFVQCAALSAGALALPSIARAAPSVLRLSSTMTADENSAHYLFYQRLAENLKQSVGDRIRIDFFPNGQLGKEADVVQQVRLGSIDLMVSGSSIWATALPELALLDLGFLFDSYEHVARSVDGGVGEIYNGLLRERTGCSVVGWGAHFSARSVYTKPPIKDLESIRNTKLRVLPTQAFIETFKLLGAIPTPIAFNEVYTAIQTGVVEGFEHDAASVLANKLAEVVSHCWQTDHLFSPCIAVIGKRGLAKIPADLQPVFMAAAREASVSQRRAAAIKGAEAIAALGKGGMTFFPMADAERASVRTLMRDKLWLPFTRTTPSMASVLGLIDAARA</sequence>
<dbReference type="GO" id="GO:0055085">
    <property type="term" value="P:transmembrane transport"/>
    <property type="evidence" value="ECO:0007669"/>
    <property type="project" value="InterPro"/>
</dbReference>
<keyword evidence="1 2" id="KW-0732">Signal</keyword>
<evidence type="ECO:0000256" key="1">
    <source>
        <dbReference type="ARBA" id="ARBA00022729"/>
    </source>
</evidence>
<accession>A0AAD1E642</accession>
<dbReference type="InterPro" id="IPR038404">
    <property type="entry name" value="TRAP_DctP_sf"/>
</dbReference>
<dbReference type="AlphaFoldDB" id="A0AAD1E642"/>
<dbReference type="Gene3D" id="3.40.190.170">
    <property type="entry name" value="Bacterial extracellular solute-binding protein, family 7"/>
    <property type="match status" value="1"/>
</dbReference>
<feature type="signal peptide" evidence="2">
    <location>
        <begin position="1"/>
        <end position="27"/>
    </location>
</feature>
<dbReference type="Proteomes" id="UP000280455">
    <property type="component" value="Chromosome"/>
</dbReference>
<evidence type="ECO:0000313" key="4">
    <source>
        <dbReference type="Proteomes" id="UP000280455"/>
    </source>
</evidence>
<dbReference type="InterPro" id="IPR006311">
    <property type="entry name" value="TAT_signal"/>
</dbReference>
<dbReference type="PANTHER" id="PTHR33376">
    <property type="match status" value="1"/>
</dbReference>
<dbReference type="RefSeq" id="WP_038631911.1">
    <property type="nucleotide sequence ID" value="NZ_CP027721.1"/>
</dbReference>
<dbReference type="PANTHER" id="PTHR33376:SF4">
    <property type="entry name" value="SIALIC ACID-BINDING PERIPLASMIC PROTEIN SIAP"/>
    <property type="match status" value="1"/>
</dbReference>
<evidence type="ECO:0000313" key="3">
    <source>
        <dbReference type="EMBL" id="AZE29391.1"/>
    </source>
</evidence>
<dbReference type="InterPro" id="IPR018389">
    <property type="entry name" value="DctP_fam"/>
</dbReference>
<dbReference type="NCBIfam" id="NF037995">
    <property type="entry name" value="TRAP_S1"/>
    <property type="match status" value="1"/>
</dbReference>
<dbReference type="EMBL" id="CP027750">
    <property type="protein sequence ID" value="AZE29391.1"/>
    <property type="molecule type" value="Genomic_DNA"/>
</dbReference>
<dbReference type="Pfam" id="PF03480">
    <property type="entry name" value="DctP"/>
    <property type="match status" value="1"/>
</dbReference>